<dbReference type="SUPFAM" id="SSF81648">
    <property type="entry name" value="a domain/subunit of cytochrome bc1 complex (Ubiquinol-cytochrome c reductase)"/>
    <property type="match status" value="1"/>
</dbReference>
<dbReference type="PANTHER" id="PTHR19271">
    <property type="entry name" value="CYTOCHROME B"/>
    <property type="match status" value="1"/>
</dbReference>
<keyword evidence="9 10" id="KW-0472">Membrane</keyword>
<keyword evidence="3" id="KW-0349">Heme</keyword>
<feature type="transmembrane region" description="Helical" evidence="10">
    <location>
        <begin position="114"/>
        <end position="134"/>
    </location>
</feature>
<evidence type="ECO:0000256" key="10">
    <source>
        <dbReference type="SAM" id="Phobius"/>
    </source>
</evidence>
<comment type="caution">
    <text evidence="13">The sequence shown here is derived from an EMBL/GenBank/DDBJ whole genome shotgun (WGS) entry which is preliminary data.</text>
</comment>
<evidence type="ECO:0000256" key="8">
    <source>
        <dbReference type="ARBA" id="ARBA00023004"/>
    </source>
</evidence>
<dbReference type="PANTHER" id="PTHR19271:SF16">
    <property type="entry name" value="CYTOCHROME B"/>
    <property type="match status" value="1"/>
</dbReference>
<evidence type="ECO:0000313" key="13">
    <source>
        <dbReference type="EMBL" id="MBI5169084.1"/>
    </source>
</evidence>
<keyword evidence="7 10" id="KW-1133">Transmembrane helix</keyword>
<organism evidence="13 14">
    <name type="scientific">Eiseniibacteriota bacterium</name>
    <dbReference type="NCBI Taxonomy" id="2212470"/>
    <lineage>
        <taxon>Bacteria</taxon>
        <taxon>Candidatus Eiseniibacteriota</taxon>
    </lineage>
</organism>
<dbReference type="Proteomes" id="UP000696931">
    <property type="component" value="Unassembled WGS sequence"/>
</dbReference>
<dbReference type="InterPro" id="IPR027387">
    <property type="entry name" value="Cytb/b6-like_sf"/>
</dbReference>
<evidence type="ECO:0000256" key="4">
    <source>
        <dbReference type="ARBA" id="ARBA00022692"/>
    </source>
</evidence>
<dbReference type="GO" id="GO:0046872">
    <property type="term" value="F:metal ion binding"/>
    <property type="evidence" value="ECO:0007669"/>
    <property type="project" value="UniProtKB-KW"/>
</dbReference>
<dbReference type="InterPro" id="IPR005797">
    <property type="entry name" value="Cyt_b/b6_N"/>
</dbReference>
<feature type="transmembrane region" description="Helical" evidence="10">
    <location>
        <begin position="321"/>
        <end position="341"/>
    </location>
</feature>
<dbReference type="Gene3D" id="1.20.810.10">
    <property type="entry name" value="Cytochrome Bc1 Complex, Chain C"/>
    <property type="match status" value="1"/>
</dbReference>
<feature type="transmembrane region" description="Helical" evidence="10">
    <location>
        <begin position="219"/>
        <end position="238"/>
    </location>
</feature>
<dbReference type="InterPro" id="IPR005798">
    <property type="entry name" value="Cyt_b/b6_C"/>
</dbReference>
<dbReference type="PROSITE" id="PS51002">
    <property type="entry name" value="CYTB_NTER"/>
    <property type="match status" value="1"/>
</dbReference>
<keyword evidence="6" id="KW-0249">Electron transport</keyword>
<sequence length="377" mass="42499">MSTLPKAAPATSRWDRAIDWVDDRVNLSELFSFLTHFGLIYTPIDTKRPLRDVLHQVRTTPLESYARWPHILGLLTALLFGLEAVSGILLAFYYQPTTLSAYDSTRSIVRDVMLGWLVHHVHMWGSYLLCGVVLVRMLRLFWDGLYKAPREILWFSAVGLAWLVIQLDFTGLLLPWDVKSYWAAQRGLEIVWSLPIVGPLFSTLVGGRTMSEDVLNRFYVLHIIVLPLMYLGFVYLTFATMRRVGLSRIAGAVPKLTTFRRHVSDLIVITLLLFAGLVTLATLMPYQFHGAADPYQTPKGTLPPWYMLAPYALFQLPIPRWIPGLGLLAVALALPFLPAIVKGAGERLDEKRLRMAGLGVFGLWLVLSVLGALVDRK</sequence>
<evidence type="ECO:0000256" key="9">
    <source>
        <dbReference type="ARBA" id="ARBA00023136"/>
    </source>
</evidence>
<dbReference type="GO" id="GO:0016491">
    <property type="term" value="F:oxidoreductase activity"/>
    <property type="evidence" value="ECO:0007669"/>
    <property type="project" value="InterPro"/>
</dbReference>
<feature type="domain" description="Cytochrome b/b6 N-terminal region profile" evidence="11">
    <location>
        <begin position="17"/>
        <end position="250"/>
    </location>
</feature>
<gene>
    <name evidence="13" type="ORF">HZA61_06325</name>
</gene>
<keyword evidence="4 10" id="KW-0812">Transmembrane</keyword>
<accession>A0A933SB55</accession>
<evidence type="ECO:0000256" key="2">
    <source>
        <dbReference type="ARBA" id="ARBA00022448"/>
    </source>
</evidence>
<feature type="transmembrane region" description="Helical" evidence="10">
    <location>
        <begin position="266"/>
        <end position="288"/>
    </location>
</feature>
<dbReference type="EMBL" id="JACRIW010000041">
    <property type="protein sequence ID" value="MBI5169084.1"/>
    <property type="molecule type" value="Genomic_DNA"/>
</dbReference>
<evidence type="ECO:0000313" key="14">
    <source>
        <dbReference type="Proteomes" id="UP000696931"/>
    </source>
</evidence>
<keyword evidence="5" id="KW-0479">Metal-binding</keyword>
<evidence type="ECO:0000256" key="6">
    <source>
        <dbReference type="ARBA" id="ARBA00022982"/>
    </source>
</evidence>
<evidence type="ECO:0000259" key="12">
    <source>
        <dbReference type="PROSITE" id="PS51003"/>
    </source>
</evidence>
<keyword evidence="2" id="KW-0813">Transport</keyword>
<dbReference type="PROSITE" id="PS51003">
    <property type="entry name" value="CYTB_CTER"/>
    <property type="match status" value="1"/>
</dbReference>
<evidence type="ECO:0000259" key="11">
    <source>
        <dbReference type="PROSITE" id="PS51002"/>
    </source>
</evidence>
<name>A0A933SB55_UNCEI</name>
<dbReference type="AlphaFoldDB" id="A0A933SB55"/>
<evidence type="ECO:0000256" key="7">
    <source>
        <dbReference type="ARBA" id="ARBA00022989"/>
    </source>
</evidence>
<feature type="domain" description="Cytochrome b/b6 C-terminal region profile" evidence="12">
    <location>
        <begin position="291"/>
        <end position="377"/>
    </location>
</feature>
<feature type="transmembrane region" description="Helical" evidence="10">
    <location>
        <begin position="71"/>
        <end position="94"/>
    </location>
</feature>
<reference evidence="13" key="1">
    <citation type="submission" date="2020-07" db="EMBL/GenBank/DDBJ databases">
        <title>Huge and variable diversity of episymbiotic CPR bacteria and DPANN archaea in groundwater ecosystems.</title>
        <authorList>
            <person name="He C.Y."/>
            <person name="Keren R."/>
            <person name="Whittaker M."/>
            <person name="Farag I.F."/>
            <person name="Doudna J."/>
            <person name="Cate J.H.D."/>
            <person name="Banfield J.F."/>
        </authorList>
    </citation>
    <scope>NUCLEOTIDE SEQUENCE</scope>
    <source>
        <strain evidence="13">NC_groundwater_1813_Pr3_B-0.1um_71_17</strain>
    </source>
</reference>
<proteinExistence type="predicted"/>
<comment type="subcellular location">
    <subcellularLocation>
        <location evidence="1">Membrane</location>
        <topology evidence="1">Multi-pass membrane protein</topology>
    </subcellularLocation>
</comment>
<evidence type="ECO:0000256" key="1">
    <source>
        <dbReference type="ARBA" id="ARBA00004141"/>
    </source>
</evidence>
<feature type="transmembrane region" description="Helical" evidence="10">
    <location>
        <begin position="188"/>
        <end position="207"/>
    </location>
</feature>
<protein>
    <submittedName>
        <fullName evidence="13">Cytochrome b N-terminal domain-containing protein</fullName>
    </submittedName>
</protein>
<keyword evidence="8" id="KW-0408">Iron</keyword>
<evidence type="ECO:0000256" key="3">
    <source>
        <dbReference type="ARBA" id="ARBA00022617"/>
    </source>
</evidence>
<dbReference type="SUPFAM" id="SSF81342">
    <property type="entry name" value="Transmembrane di-heme cytochromes"/>
    <property type="match status" value="1"/>
</dbReference>
<dbReference type="Pfam" id="PF00033">
    <property type="entry name" value="Cytochrome_B"/>
    <property type="match status" value="1"/>
</dbReference>
<dbReference type="GO" id="GO:0022904">
    <property type="term" value="P:respiratory electron transport chain"/>
    <property type="evidence" value="ECO:0007669"/>
    <property type="project" value="InterPro"/>
</dbReference>
<feature type="transmembrane region" description="Helical" evidence="10">
    <location>
        <begin position="353"/>
        <end position="374"/>
    </location>
</feature>
<evidence type="ECO:0000256" key="5">
    <source>
        <dbReference type="ARBA" id="ARBA00022723"/>
    </source>
</evidence>
<dbReference type="InterPro" id="IPR016174">
    <property type="entry name" value="Di-haem_cyt_TM"/>
</dbReference>
<dbReference type="GO" id="GO:0009055">
    <property type="term" value="F:electron transfer activity"/>
    <property type="evidence" value="ECO:0007669"/>
    <property type="project" value="InterPro"/>
</dbReference>
<feature type="transmembrane region" description="Helical" evidence="10">
    <location>
        <begin position="154"/>
        <end position="176"/>
    </location>
</feature>
<dbReference type="InterPro" id="IPR036150">
    <property type="entry name" value="Cyt_b/b6_C_sf"/>
</dbReference>
<dbReference type="GO" id="GO:0016020">
    <property type="term" value="C:membrane"/>
    <property type="evidence" value="ECO:0007669"/>
    <property type="project" value="UniProtKB-SubCell"/>
</dbReference>